<feature type="transmembrane region" description="Helical" evidence="6">
    <location>
        <begin position="325"/>
        <end position="345"/>
    </location>
</feature>
<keyword evidence="5 6" id="KW-0472">Membrane</keyword>
<feature type="transmembrane region" description="Helical" evidence="6">
    <location>
        <begin position="103"/>
        <end position="125"/>
    </location>
</feature>
<feature type="transmembrane region" description="Helical" evidence="6">
    <location>
        <begin position="224"/>
        <end position="242"/>
    </location>
</feature>
<dbReference type="Gene3D" id="1.10.3730.20">
    <property type="match status" value="1"/>
</dbReference>
<protein>
    <submittedName>
        <fullName evidence="7">Magnesium transporter NIPA4</fullName>
    </submittedName>
    <submittedName>
        <fullName evidence="8">NIPA like domain containing 4</fullName>
    </submittedName>
</protein>
<reference evidence="8" key="1">
    <citation type="submission" date="2025-05" db="UniProtKB">
        <authorList>
            <consortium name="Ensembl"/>
        </authorList>
    </citation>
    <scope>IDENTIFICATION</scope>
</reference>
<keyword evidence="9" id="KW-1185">Reference proteome</keyword>
<evidence type="ECO:0000256" key="3">
    <source>
        <dbReference type="ARBA" id="ARBA00022692"/>
    </source>
</evidence>
<dbReference type="Proteomes" id="UP000261560">
    <property type="component" value="Unplaced"/>
</dbReference>
<dbReference type="GO" id="GO:0016020">
    <property type="term" value="C:membrane"/>
    <property type="evidence" value="ECO:0007669"/>
    <property type="project" value="UniProtKB-SubCell"/>
</dbReference>
<dbReference type="PaxDb" id="30732-ENSOMEP00000000759"/>
<dbReference type="EMBL" id="WKFB01000005">
    <property type="protein sequence ID" value="KAF6739482.1"/>
    <property type="molecule type" value="Genomic_DNA"/>
</dbReference>
<dbReference type="OMA" id="MGAGEVC"/>
<evidence type="ECO:0000313" key="8">
    <source>
        <dbReference type="Ensembl" id="ENSOMEP00000000759.1"/>
    </source>
</evidence>
<accession>A0A3B3B6J8</accession>
<feature type="transmembrane region" description="Helical" evidence="6">
    <location>
        <begin position="262"/>
        <end position="281"/>
    </location>
</feature>
<dbReference type="STRING" id="30732.ENSOMEP00000000759"/>
<dbReference type="GeneTree" id="ENSGT00940000159087"/>
<keyword evidence="3 6" id="KW-0812">Transmembrane</keyword>
<dbReference type="GO" id="GO:0015095">
    <property type="term" value="F:magnesium ion transmembrane transporter activity"/>
    <property type="evidence" value="ECO:0007669"/>
    <property type="project" value="InterPro"/>
</dbReference>
<feature type="transmembrane region" description="Helical" evidence="6">
    <location>
        <begin position="131"/>
        <end position="150"/>
    </location>
</feature>
<dbReference type="OrthoDB" id="6428174at2759"/>
<proteinExistence type="inferred from homology"/>
<dbReference type="AlphaFoldDB" id="A0A3B3B6J8"/>
<dbReference type="InterPro" id="IPR008521">
    <property type="entry name" value="Mg_trans_NIPA"/>
</dbReference>
<reference evidence="7" key="2">
    <citation type="journal article" name="BMC Genomics">
        <title>Long-read sequencing and de novo genome assembly of marine medaka (Oryzias melastigma).</title>
        <authorList>
            <person name="Liang P."/>
            <person name="Saqib H.S.A."/>
            <person name="Ni X."/>
            <person name="Shen Y."/>
        </authorList>
    </citation>
    <scope>NUCLEOTIDE SEQUENCE</scope>
    <source>
        <strain evidence="7">Bigg-433</strain>
    </source>
</reference>
<dbReference type="Proteomes" id="UP000646548">
    <property type="component" value="Unassembled WGS sequence"/>
</dbReference>
<feature type="transmembrane region" description="Helical" evidence="6">
    <location>
        <begin position="197"/>
        <end position="217"/>
    </location>
</feature>
<evidence type="ECO:0000256" key="1">
    <source>
        <dbReference type="ARBA" id="ARBA00004141"/>
    </source>
</evidence>
<gene>
    <name evidence="7" type="ORF">FQA47_020066</name>
</gene>
<dbReference type="SUPFAM" id="SSF103481">
    <property type="entry name" value="Multidrug resistance efflux transporter EmrE"/>
    <property type="match status" value="1"/>
</dbReference>
<sequence length="412" mass="45006">MEDFHLNNLTCSNGSLLTWRCGSENAVCVVTTSLMNTHLNESLPTAGQQTYTVYNMWLGLVLALLSAFLIGGSVILKKKALLRLARNGQTRAGEGGHGYLKDWLWWGGLLTMGAGELCNFAAYMFAPATLVTPLGALSVLISAVLSSYLLGEMLNIVGKLGCFLCVLGSVLLVIHAPQEQEVTSLRDMTNKLLEPGFLAYAALVLVLCAVLIFYVCPRWGRSNILIYISICSLLGAFTVSSVKGLAIAINTVMTDLSVLTNPLTWILLFTLIASIVIQVNYLNKSLDTFNTLLVYPIYYVLFTSVVLSTSIILFQEWSSMSAVDIVTTLGSFLVIVVGVAMLHLFREMQITVRDLTNQLSQAVEREGLTGEGSAARREGVQKKEDKYGLIDNVVIESLPPMREEGPRVFIIS</sequence>
<evidence type="ECO:0000256" key="6">
    <source>
        <dbReference type="SAM" id="Phobius"/>
    </source>
</evidence>
<comment type="similarity">
    <text evidence="2">Belongs to the NIPA family.</text>
</comment>
<dbReference type="PANTHER" id="PTHR12570">
    <property type="match status" value="1"/>
</dbReference>
<feature type="transmembrane region" description="Helical" evidence="6">
    <location>
        <begin position="157"/>
        <end position="177"/>
    </location>
</feature>
<evidence type="ECO:0000313" key="7">
    <source>
        <dbReference type="EMBL" id="KAF6739482.1"/>
    </source>
</evidence>
<evidence type="ECO:0000256" key="5">
    <source>
        <dbReference type="ARBA" id="ARBA00023136"/>
    </source>
</evidence>
<evidence type="ECO:0000256" key="2">
    <source>
        <dbReference type="ARBA" id="ARBA00007230"/>
    </source>
</evidence>
<feature type="transmembrane region" description="Helical" evidence="6">
    <location>
        <begin position="56"/>
        <end position="76"/>
    </location>
</feature>
<evidence type="ECO:0000313" key="9">
    <source>
        <dbReference type="Proteomes" id="UP000261560"/>
    </source>
</evidence>
<evidence type="ECO:0000256" key="4">
    <source>
        <dbReference type="ARBA" id="ARBA00022989"/>
    </source>
</evidence>
<dbReference type="InterPro" id="IPR037185">
    <property type="entry name" value="EmrE-like"/>
</dbReference>
<comment type="subcellular location">
    <subcellularLocation>
        <location evidence="1">Membrane</location>
        <topology evidence="1">Multi-pass membrane protein</topology>
    </subcellularLocation>
</comment>
<feature type="transmembrane region" description="Helical" evidence="6">
    <location>
        <begin position="293"/>
        <end position="313"/>
    </location>
</feature>
<name>A0A3B3B6J8_ORYME</name>
<dbReference type="Ensembl" id="ENSOMET00000015334.1">
    <property type="protein sequence ID" value="ENSOMEP00000000759.1"/>
    <property type="gene ID" value="ENSOMEG00000001642.1"/>
</dbReference>
<dbReference type="Pfam" id="PF05653">
    <property type="entry name" value="Mg_trans_NIPA"/>
    <property type="match status" value="1"/>
</dbReference>
<dbReference type="PANTHER" id="PTHR12570:SF7">
    <property type="entry name" value="MAGNESIUM TRANSPORTER NIPA4"/>
    <property type="match status" value="1"/>
</dbReference>
<keyword evidence="4 6" id="KW-1133">Transmembrane helix</keyword>
<organism evidence="8 9">
    <name type="scientific">Oryzias melastigma</name>
    <name type="common">Marine medaka</name>
    <dbReference type="NCBI Taxonomy" id="30732"/>
    <lineage>
        <taxon>Eukaryota</taxon>
        <taxon>Metazoa</taxon>
        <taxon>Chordata</taxon>
        <taxon>Craniata</taxon>
        <taxon>Vertebrata</taxon>
        <taxon>Euteleostomi</taxon>
        <taxon>Actinopterygii</taxon>
        <taxon>Neopterygii</taxon>
        <taxon>Teleostei</taxon>
        <taxon>Neoteleostei</taxon>
        <taxon>Acanthomorphata</taxon>
        <taxon>Ovalentaria</taxon>
        <taxon>Atherinomorphae</taxon>
        <taxon>Beloniformes</taxon>
        <taxon>Adrianichthyidae</taxon>
        <taxon>Oryziinae</taxon>
        <taxon>Oryzias</taxon>
    </lineage>
</organism>